<dbReference type="InterPro" id="IPR013324">
    <property type="entry name" value="RNA_pol_sigma_r3/r4-like"/>
</dbReference>
<organism evidence="8 9">
    <name type="scientific">Pelagibius litoralis</name>
    <dbReference type="NCBI Taxonomy" id="374515"/>
    <lineage>
        <taxon>Bacteria</taxon>
        <taxon>Pseudomonadati</taxon>
        <taxon>Pseudomonadota</taxon>
        <taxon>Alphaproteobacteria</taxon>
        <taxon>Rhodospirillales</taxon>
        <taxon>Rhodovibrionaceae</taxon>
        <taxon>Pelagibius</taxon>
    </lineage>
</organism>
<dbReference type="InterPro" id="IPR036388">
    <property type="entry name" value="WH-like_DNA-bd_sf"/>
</dbReference>
<dbReference type="InterPro" id="IPR039425">
    <property type="entry name" value="RNA_pol_sigma-70-like"/>
</dbReference>
<dbReference type="CDD" id="cd06171">
    <property type="entry name" value="Sigma70_r4"/>
    <property type="match status" value="1"/>
</dbReference>
<evidence type="ECO:0000256" key="4">
    <source>
        <dbReference type="ARBA" id="ARBA00023125"/>
    </source>
</evidence>
<dbReference type="RefSeq" id="WP_167229312.1">
    <property type="nucleotide sequence ID" value="NZ_JAAQPH010000023.1"/>
</dbReference>
<evidence type="ECO:0000256" key="1">
    <source>
        <dbReference type="ARBA" id="ARBA00010641"/>
    </source>
</evidence>
<keyword evidence="5" id="KW-0804">Transcription</keyword>
<dbReference type="AlphaFoldDB" id="A0A967KFU4"/>
<dbReference type="EMBL" id="JAAQPH010000023">
    <property type="protein sequence ID" value="NIA71565.1"/>
    <property type="molecule type" value="Genomic_DNA"/>
</dbReference>
<evidence type="ECO:0000313" key="8">
    <source>
        <dbReference type="EMBL" id="NIA71565.1"/>
    </source>
</evidence>
<dbReference type="InterPro" id="IPR007630">
    <property type="entry name" value="RNA_pol_sigma70_r4"/>
</dbReference>
<accession>A0A967KFU4</accession>
<sequence length="184" mass="20747">MGDEDADLPSLLEGDKGAWDRFVARHAAVIFSAVRRRLLPAGRNADAEDVVQDVFVRLCQKDFRLLRNYDDQRAKITTWLTVIANSAAIDHLRRLKRRTEDIDSQPEAVLAVEPVMPERVKIPEGVISPRQALVLELLYRRDMTPAEAGAVMGVDPQTVRSMHHKALAKLRVHFQAEMGESEDV</sequence>
<name>A0A967KFU4_9PROT</name>
<keyword evidence="3" id="KW-0731">Sigma factor</keyword>
<keyword evidence="2" id="KW-0805">Transcription regulation</keyword>
<dbReference type="SUPFAM" id="SSF88946">
    <property type="entry name" value="Sigma2 domain of RNA polymerase sigma factors"/>
    <property type="match status" value="1"/>
</dbReference>
<dbReference type="InterPro" id="IPR014284">
    <property type="entry name" value="RNA_pol_sigma-70_dom"/>
</dbReference>
<evidence type="ECO:0000259" key="7">
    <source>
        <dbReference type="Pfam" id="PF04545"/>
    </source>
</evidence>
<protein>
    <submittedName>
        <fullName evidence="8">Sigma-70 family RNA polymerase sigma factor</fullName>
    </submittedName>
</protein>
<dbReference type="PANTHER" id="PTHR43133:SF8">
    <property type="entry name" value="RNA POLYMERASE SIGMA FACTOR HI_1459-RELATED"/>
    <property type="match status" value="1"/>
</dbReference>
<gene>
    <name evidence="8" type="ORF">HBA54_23520</name>
</gene>
<evidence type="ECO:0000313" key="9">
    <source>
        <dbReference type="Proteomes" id="UP000761264"/>
    </source>
</evidence>
<keyword evidence="9" id="KW-1185">Reference proteome</keyword>
<evidence type="ECO:0000256" key="5">
    <source>
        <dbReference type="ARBA" id="ARBA00023163"/>
    </source>
</evidence>
<feature type="domain" description="RNA polymerase sigma-70 region 4" evidence="7">
    <location>
        <begin position="127"/>
        <end position="171"/>
    </location>
</feature>
<comment type="caution">
    <text evidence="8">The sequence shown here is derived from an EMBL/GenBank/DDBJ whole genome shotgun (WGS) entry which is preliminary data.</text>
</comment>
<dbReference type="GO" id="GO:0003677">
    <property type="term" value="F:DNA binding"/>
    <property type="evidence" value="ECO:0007669"/>
    <property type="project" value="UniProtKB-KW"/>
</dbReference>
<dbReference type="Pfam" id="PF04545">
    <property type="entry name" value="Sigma70_r4"/>
    <property type="match status" value="1"/>
</dbReference>
<dbReference type="NCBIfam" id="TIGR02937">
    <property type="entry name" value="sigma70-ECF"/>
    <property type="match status" value="1"/>
</dbReference>
<dbReference type="SUPFAM" id="SSF88659">
    <property type="entry name" value="Sigma3 and sigma4 domains of RNA polymerase sigma factors"/>
    <property type="match status" value="1"/>
</dbReference>
<dbReference type="PANTHER" id="PTHR43133">
    <property type="entry name" value="RNA POLYMERASE ECF-TYPE SIGMA FACTO"/>
    <property type="match status" value="1"/>
</dbReference>
<comment type="similarity">
    <text evidence="1">Belongs to the sigma-70 factor family. ECF subfamily.</text>
</comment>
<evidence type="ECO:0000259" key="6">
    <source>
        <dbReference type="Pfam" id="PF04542"/>
    </source>
</evidence>
<dbReference type="Pfam" id="PF04542">
    <property type="entry name" value="Sigma70_r2"/>
    <property type="match status" value="1"/>
</dbReference>
<dbReference type="GO" id="GO:0006352">
    <property type="term" value="P:DNA-templated transcription initiation"/>
    <property type="evidence" value="ECO:0007669"/>
    <property type="project" value="InterPro"/>
</dbReference>
<dbReference type="InterPro" id="IPR013325">
    <property type="entry name" value="RNA_pol_sigma_r2"/>
</dbReference>
<dbReference type="Gene3D" id="1.10.10.10">
    <property type="entry name" value="Winged helix-like DNA-binding domain superfamily/Winged helix DNA-binding domain"/>
    <property type="match status" value="1"/>
</dbReference>
<evidence type="ECO:0000256" key="3">
    <source>
        <dbReference type="ARBA" id="ARBA00023082"/>
    </source>
</evidence>
<keyword evidence="4" id="KW-0238">DNA-binding</keyword>
<dbReference type="InterPro" id="IPR007627">
    <property type="entry name" value="RNA_pol_sigma70_r2"/>
</dbReference>
<proteinExistence type="inferred from homology"/>
<feature type="domain" description="RNA polymerase sigma-70 region 2" evidence="6">
    <location>
        <begin position="23"/>
        <end position="98"/>
    </location>
</feature>
<dbReference type="GO" id="GO:0016987">
    <property type="term" value="F:sigma factor activity"/>
    <property type="evidence" value="ECO:0007669"/>
    <property type="project" value="UniProtKB-KW"/>
</dbReference>
<dbReference type="Gene3D" id="1.10.1740.10">
    <property type="match status" value="1"/>
</dbReference>
<dbReference type="Proteomes" id="UP000761264">
    <property type="component" value="Unassembled WGS sequence"/>
</dbReference>
<reference evidence="8" key="1">
    <citation type="submission" date="2020-03" db="EMBL/GenBank/DDBJ databases">
        <title>Genome of Pelagibius litoralis DSM 21314T.</title>
        <authorList>
            <person name="Wang G."/>
        </authorList>
    </citation>
    <scope>NUCLEOTIDE SEQUENCE</scope>
    <source>
        <strain evidence="8">DSM 21314</strain>
    </source>
</reference>
<evidence type="ECO:0000256" key="2">
    <source>
        <dbReference type="ARBA" id="ARBA00023015"/>
    </source>
</evidence>